<accession>V5SHZ2</accession>
<dbReference type="KEGG" id="hni:W911_08415"/>
<protein>
    <submittedName>
        <fullName evidence="1">Uncharacterized protein</fullName>
    </submittedName>
</protein>
<name>V5SHZ2_9HYPH</name>
<dbReference type="OrthoDB" id="7933575at2"/>
<reference evidence="1 2" key="1">
    <citation type="journal article" date="2014" name="Genome Announc.">
        <title>Complete Genome Sequence of Hyphomicrobium nitrativorans Strain NL23, a Denitrifying Bacterium Isolated from Biofilm of a Methanol-Fed Denitrification System Treating Seawater at the Montreal Biodome.</title>
        <authorList>
            <person name="Martineau C."/>
            <person name="Villeneuve C."/>
            <person name="Mauffrey F."/>
            <person name="Villemur R."/>
        </authorList>
    </citation>
    <scope>NUCLEOTIDE SEQUENCE [LARGE SCALE GENOMIC DNA]</scope>
    <source>
        <strain evidence="1">NL23</strain>
    </source>
</reference>
<proteinExistence type="predicted"/>
<dbReference type="PATRIC" id="fig|1029756.8.peg.1755"/>
<dbReference type="RefSeq" id="WP_023787062.1">
    <property type="nucleotide sequence ID" value="NC_022997.1"/>
</dbReference>
<evidence type="ECO:0000313" key="1">
    <source>
        <dbReference type="EMBL" id="AHB50117.1"/>
    </source>
</evidence>
<evidence type="ECO:0000313" key="2">
    <source>
        <dbReference type="Proteomes" id="UP000018542"/>
    </source>
</evidence>
<organism evidence="1 2">
    <name type="scientific">Hyphomicrobium nitrativorans NL23</name>
    <dbReference type="NCBI Taxonomy" id="1029756"/>
    <lineage>
        <taxon>Bacteria</taxon>
        <taxon>Pseudomonadati</taxon>
        <taxon>Pseudomonadota</taxon>
        <taxon>Alphaproteobacteria</taxon>
        <taxon>Hyphomicrobiales</taxon>
        <taxon>Hyphomicrobiaceae</taxon>
        <taxon>Hyphomicrobium</taxon>
    </lineage>
</organism>
<dbReference type="STRING" id="1029756.W911_08415"/>
<sequence>MRTSAVVVAVGLLAVSIVAGYALLFDGGEKRETASAPEIVATKPQLYCVFFRLSGKEPRVEFLFNVDREERLHFRQLYLIELNGSERSVDAKQPPFPEWAFDGSVHPSQLSSEIRVVDNTAAGFHQEPITISIYDYEPATAARQEFEAGLKSIHYQNLAGRCTNVQVQRD</sequence>
<dbReference type="EMBL" id="CP006912">
    <property type="protein sequence ID" value="AHB50117.1"/>
    <property type="molecule type" value="Genomic_DNA"/>
</dbReference>
<dbReference type="AlphaFoldDB" id="V5SHZ2"/>
<dbReference type="HOGENOM" id="CLU_1568633_0_0_5"/>
<keyword evidence="2" id="KW-1185">Reference proteome</keyword>
<dbReference type="Proteomes" id="UP000018542">
    <property type="component" value="Chromosome"/>
</dbReference>
<gene>
    <name evidence="1" type="ORF">W911_08415</name>
</gene>